<protein>
    <submittedName>
        <fullName evidence="2">Uncharacterized protein</fullName>
    </submittedName>
</protein>
<proteinExistence type="predicted"/>
<gene>
    <name evidence="2" type="ORF">H072_11222</name>
</gene>
<dbReference type="AlphaFoldDB" id="S8A2N4"/>
<comment type="caution">
    <text evidence="2">The sequence shown here is derived from an EMBL/GenBank/DDBJ whole genome shotgun (WGS) entry which is preliminary data.</text>
</comment>
<dbReference type="OMA" id="VWHYESE"/>
<dbReference type="OrthoDB" id="5410825at2759"/>
<keyword evidence="3" id="KW-1185">Reference proteome</keyword>
<organism evidence="2 3">
    <name type="scientific">Dactylellina haptotyla (strain CBS 200.50)</name>
    <name type="common">Nematode-trapping fungus</name>
    <name type="synonym">Monacrosporium haptotylum</name>
    <dbReference type="NCBI Taxonomy" id="1284197"/>
    <lineage>
        <taxon>Eukaryota</taxon>
        <taxon>Fungi</taxon>
        <taxon>Dikarya</taxon>
        <taxon>Ascomycota</taxon>
        <taxon>Pezizomycotina</taxon>
        <taxon>Orbiliomycetes</taxon>
        <taxon>Orbiliales</taxon>
        <taxon>Orbiliaceae</taxon>
        <taxon>Dactylellina</taxon>
    </lineage>
</organism>
<evidence type="ECO:0000256" key="1">
    <source>
        <dbReference type="SAM" id="MobiDB-lite"/>
    </source>
</evidence>
<reference evidence="2 3" key="1">
    <citation type="journal article" date="2013" name="PLoS Genet.">
        <title>Genomic mechanisms accounting for the adaptation to parasitism in nematode-trapping fungi.</title>
        <authorList>
            <person name="Meerupati T."/>
            <person name="Andersson K.M."/>
            <person name="Friman E."/>
            <person name="Kumar D."/>
            <person name="Tunlid A."/>
            <person name="Ahren D."/>
        </authorList>
    </citation>
    <scope>NUCLEOTIDE SEQUENCE [LARGE SCALE GENOMIC DNA]</scope>
    <source>
        <strain evidence="2 3">CBS 200.50</strain>
    </source>
</reference>
<accession>S8A2N4</accession>
<dbReference type="Proteomes" id="UP000015100">
    <property type="component" value="Unassembled WGS sequence"/>
</dbReference>
<feature type="region of interest" description="Disordered" evidence="1">
    <location>
        <begin position="1"/>
        <end position="25"/>
    </location>
</feature>
<name>S8A2N4_DACHA</name>
<reference evidence="3" key="2">
    <citation type="submission" date="2013-04" db="EMBL/GenBank/DDBJ databases">
        <title>Genomic mechanisms accounting for the adaptation to parasitism in nematode-trapping fungi.</title>
        <authorList>
            <person name="Ahren D.G."/>
        </authorList>
    </citation>
    <scope>NUCLEOTIDE SEQUENCE [LARGE SCALE GENOMIC DNA]</scope>
    <source>
        <strain evidence="3">CBS 200.50</strain>
    </source>
</reference>
<dbReference type="HOGENOM" id="CLU_906200_0_0_1"/>
<evidence type="ECO:0000313" key="3">
    <source>
        <dbReference type="Proteomes" id="UP000015100"/>
    </source>
</evidence>
<sequence length="307" mass="35147">MSQEAEDEDDIPSETTEEKRVRRRAIRHAKAKARSWLGMDGETSSIHSVYSSSSSASITPQEAMEGQLSANFSHTLPLRLPSGRGYKDEARIAKNPKLQLFTPHMYTTFVDALLEDAVWRLESRLIYDRWNRVPKDFFNTLFDDPQEGLPGYSFLTEDRNKGITGPGFFDILENYSKILTAKPHPVWHYESENKKKKKPNKTVRFVAEPQGKNEEEADQVKQFGKSWKLTQREKCDRIGKLLMDCGLRPNPGDVANKELEKGEYPIPEQYYTDMQAFLESILCLLLAACPQVLDNEDYVGLTFSNIL</sequence>
<dbReference type="EMBL" id="AQGS01001161">
    <property type="protein sequence ID" value="EPS35416.1"/>
    <property type="molecule type" value="Genomic_DNA"/>
</dbReference>
<evidence type="ECO:0000313" key="2">
    <source>
        <dbReference type="EMBL" id="EPS35416.1"/>
    </source>
</evidence>
<feature type="compositionally biased region" description="Acidic residues" evidence="1">
    <location>
        <begin position="1"/>
        <end position="12"/>
    </location>
</feature>